<dbReference type="GO" id="GO:0016491">
    <property type="term" value="F:oxidoreductase activity"/>
    <property type="evidence" value="ECO:0007669"/>
    <property type="project" value="UniProtKB-KW"/>
</dbReference>
<organism evidence="3 4">
    <name type="scientific">Herbaspirillum frisingense GSF30</name>
    <dbReference type="NCBI Taxonomy" id="864073"/>
    <lineage>
        <taxon>Bacteria</taxon>
        <taxon>Pseudomonadati</taxon>
        <taxon>Pseudomonadota</taxon>
        <taxon>Betaproteobacteria</taxon>
        <taxon>Burkholderiales</taxon>
        <taxon>Oxalobacteraceae</taxon>
        <taxon>Herbaspirillum</taxon>
    </lineage>
</organism>
<dbReference type="PANTHER" id="PTHR13847:SF289">
    <property type="entry name" value="GLYCINE OXIDASE"/>
    <property type="match status" value="1"/>
</dbReference>
<dbReference type="Proteomes" id="UP000006772">
    <property type="component" value="Unassembled WGS sequence"/>
</dbReference>
<gene>
    <name evidence="3" type="ORF">HFRIS_000375</name>
</gene>
<comment type="caution">
    <text evidence="3">The sequence shown here is derived from an EMBL/GenBank/DDBJ whole genome shotgun (WGS) entry which is preliminary data.</text>
</comment>
<reference evidence="3 4" key="1">
    <citation type="journal article" date="2013" name="Front. Microbiol.">
        <title>The genome of the endophytic bacterium H. frisingense GSF30(T) identifies diverse strategies in the Herbaspirillum genus to interact with plants.</title>
        <authorList>
            <person name="Straub D."/>
            <person name="Rothballer M."/>
            <person name="Hartmann A."/>
            <person name="Ludewig U."/>
        </authorList>
    </citation>
    <scope>NUCLEOTIDE SEQUENCE [LARGE SCALE GENOMIC DNA]</scope>
    <source>
        <strain evidence="3 4">GSF30</strain>
    </source>
</reference>
<proteinExistence type="predicted"/>
<dbReference type="Gene3D" id="3.50.50.60">
    <property type="entry name" value="FAD/NAD(P)-binding domain"/>
    <property type="match status" value="2"/>
</dbReference>
<name>A0AAI9IID8_9BURK</name>
<evidence type="ECO:0000313" key="4">
    <source>
        <dbReference type="Proteomes" id="UP000006772"/>
    </source>
</evidence>
<dbReference type="InterPro" id="IPR036188">
    <property type="entry name" value="FAD/NAD-bd_sf"/>
</dbReference>
<dbReference type="EMBL" id="AEEC02000001">
    <property type="protein sequence ID" value="EOA06722.1"/>
    <property type="molecule type" value="Genomic_DNA"/>
</dbReference>
<dbReference type="Gene3D" id="3.30.9.10">
    <property type="entry name" value="D-Amino Acid Oxidase, subunit A, domain 2"/>
    <property type="match status" value="1"/>
</dbReference>
<keyword evidence="1" id="KW-0560">Oxidoreductase</keyword>
<dbReference type="PANTHER" id="PTHR13847">
    <property type="entry name" value="SARCOSINE DEHYDROGENASE-RELATED"/>
    <property type="match status" value="1"/>
</dbReference>
<dbReference type="AlphaFoldDB" id="A0AAI9IID8"/>
<accession>A0AAI9IID8</accession>
<dbReference type="GO" id="GO:0005737">
    <property type="term" value="C:cytoplasm"/>
    <property type="evidence" value="ECO:0007669"/>
    <property type="project" value="TreeGrafter"/>
</dbReference>
<dbReference type="SUPFAM" id="SSF51905">
    <property type="entry name" value="FAD/NAD(P)-binding domain"/>
    <property type="match status" value="1"/>
</dbReference>
<protein>
    <submittedName>
        <fullName evidence="3">Glycine/D-amino acid oxidase</fullName>
    </submittedName>
</protein>
<dbReference type="SUPFAM" id="SSF54373">
    <property type="entry name" value="FAD-linked reductases, C-terminal domain"/>
    <property type="match status" value="1"/>
</dbReference>
<evidence type="ECO:0000259" key="2">
    <source>
        <dbReference type="Pfam" id="PF01266"/>
    </source>
</evidence>
<evidence type="ECO:0000256" key="1">
    <source>
        <dbReference type="ARBA" id="ARBA00023002"/>
    </source>
</evidence>
<dbReference type="Pfam" id="PF01266">
    <property type="entry name" value="DAO"/>
    <property type="match status" value="1"/>
</dbReference>
<sequence>MLLYSAHPSMSTSPQIVFPRHVVIIGTGAVGLMSAIHALDEGLQVSLLDFNEAGSEEASSYGNAGWLSSHSVIPPVEPGMWKKVPGYLKDPLGPLSIRWRYLPRLTPWLLRNLASARRDRIRTTARALRTLVADARNLHLEVARRAGVAHLIDTSGVLHIYRSRRHFDNDAFGWGVRRELGITWQELEGESLRRREPDLDPAFGFAVHVDEAGHCKNPGAYMQALQAYVLARGATRISGRASGFRVEQGRLKAVLTEQGEIACDAAVIAAGARSKALAAQAGDRVQLESERGYHAVIRGQQLQATARTPMMVSEFKVIATQMETGLRIAGQVEFASFEAAPDWRRGEIMRDIALKLFPGLPRTLAAQDVQFWLGRRPSTPDGMPCIGHASASHDIIHAYGHGHIGLGCSARTGRIVAQLLTGQAPEIDLSPFSAQRF</sequence>
<evidence type="ECO:0000313" key="3">
    <source>
        <dbReference type="EMBL" id="EOA06722.1"/>
    </source>
</evidence>
<dbReference type="InterPro" id="IPR006076">
    <property type="entry name" value="FAD-dep_OxRdtase"/>
</dbReference>
<feature type="domain" description="FAD dependent oxidoreductase" evidence="2">
    <location>
        <begin position="21"/>
        <end position="419"/>
    </location>
</feature>